<evidence type="ECO:0000313" key="2">
    <source>
        <dbReference type="Proteomes" id="UP001310022"/>
    </source>
</evidence>
<keyword evidence="2" id="KW-1185">Reference proteome</keyword>
<dbReference type="RefSeq" id="WP_338238570.1">
    <property type="nucleotide sequence ID" value="NZ_BQKE01000002.1"/>
</dbReference>
<evidence type="ECO:0000313" key="1">
    <source>
        <dbReference type="EMBL" id="GJM63402.1"/>
    </source>
</evidence>
<accession>A0AAN5AM36</accession>
<dbReference type="EMBL" id="BQKE01000002">
    <property type="protein sequence ID" value="GJM63402.1"/>
    <property type="molecule type" value="Genomic_DNA"/>
</dbReference>
<gene>
    <name evidence="1" type="ORF">PEDI_39540</name>
</gene>
<proteinExistence type="predicted"/>
<reference evidence="1 2" key="1">
    <citation type="submission" date="2021-12" db="EMBL/GenBank/DDBJ databases">
        <title>Genome sequencing of bacteria with rrn-lacking chromosome and rrn-plasmid.</title>
        <authorList>
            <person name="Anda M."/>
            <person name="Iwasaki W."/>
        </authorList>
    </citation>
    <scope>NUCLEOTIDE SEQUENCE [LARGE SCALE GENOMIC DNA]</scope>
    <source>
        <strain evidence="1 2">NBRC 15940</strain>
    </source>
</reference>
<dbReference type="AlphaFoldDB" id="A0AAN5AM36"/>
<comment type="caution">
    <text evidence="1">The sequence shown here is derived from an EMBL/GenBank/DDBJ whole genome shotgun (WGS) entry which is preliminary data.</text>
</comment>
<dbReference type="Proteomes" id="UP001310022">
    <property type="component" value="Unassembled WGS sequence"/>
</dbReference>
<sequence>MSLISHLKDGTQVLNTTRNNRIKAGDQVMLVSGTIRLVDHIQILPDGREKVCWLTETGSIRGEDPKYCQLIRKQDLESV</sequence>
<protein>
    <submittedName>
        <fullName evidence="1">Uncharacterized protein</fullName>
    </submittedName>
</protein>
<name>A0AAN5AM36_9BACT</name>
<organism evidence="1 2">
    <name type="scientific">Persicobacter diffluens</name>
    <dbReference type="NCBI Taxonomy" id="981"/>
    <lineage>
        <taxon>Bacteria</taxon>
        <taxon>Pseudomonadati</taxon>
        <taxon>Bacteroidota</taxon>
        <taxon>Cytophagia</taxon>
        <taxon>Cytophagales</taxon>
        <taxon>Persicobacteraceae</taxon>
        <taxon>Persicobacter</taxon>
    </lineage>
</organism>